<feature type="compositionally biased region" description="Polar residues" evidence="1">
    <location>
        <begin position="177"/>
        <end position="196"/>
    </location>
</feature>
<dbReference type="EMBL" id="JBBNFM010000006">
    <property type="protein sequence ID" value="MEQ2454319.1"/>
    <property type="molecule type" value="Genomic_DNA"/>
</dbReference>
<keyword evidence="4" id="KW-1185">Reference proteome</keyword>
<feature type="transmembrane region" description="Helical" evidence="2">
    <location>
        <begin position="39"/>
        <end position="61"/>
    </location>
</feature>
<accession>A0ABV1EIA3</accession>
<feature type="region of interest" description="Disordered" evidence="1">
    <location>
        <begin position="177"/>
        <end position="202"/>
    </location>
</feature>
<gene>
    <name evidence="3" type="ORF">AAAT04_09745</name>
</gene>
<protein>
    <recommendedName>
        <fullName evidence="5">DUF308 domain-containing protein</fullName>
    </recommendedName>
</protein>
<keyword evidence="2" id="KW-0472">Membrane</keyword>
<feature type="transmembrane region" description="Helical" evidence="2">
    <location>
        <begin position="73"/>
        <end position="92"/>
    </location>
</feature>
<proteinExistence type="predicted"/>
<evidence type="ECO:0000256" key="2">
    <source>
        <dbReference type="SAM" id="Phobius"/>
    </source>
</evidence>
<evidence type="ECO:0008006" key="5">
    <source>
        <dbReference type="Google" id="ProtNLM"/>
    </source>
</evidence>
<evidence type="ECO:0000313" key="4">
    <source>
        <dbReference type="Proteomes" id="UP001482186"/>
    </source>
</evidence>
<feature type="transmembrane region" description="Helical" evidence="2">
    <location>
        <begin position="297"/>
        <end position="318"/>
    </location>
</feature>
<dbReference type="Proteomes" id="UP001482186">
    <property type="component" value="Unassembled WGS sequence"/>
</dbReference>
<name>A0ABV1EIA3_9FIRM</name>
<dbReference type="RefSeq" id="WP_349116072.1">
    <property type="nucleotide sequence ID" value="NZ_JBBNFM010000006.1"/>
</dbReference>
<reference evidence="3 4" key="1">
    <citation type="submission" date="2024-04" db="EMBL/GenBank/DDBJ databases">
        <title>Human intestinal bacterial collection.</title>
        <authorList>
            <person name="Pauvert C."/>
            <person name="Hitch T.C.A."/>
            <person name="Clavel T."/>
        </authorList>
    </citation>
    <scope>NUCLEOTIDE SEQUENCE [LARGE SCALE GENOMIC DNA]</scope>
    <source>
        <strain evidence="3 4">CLA-AA-H141</strain>
    </source>
</reference>
<feature type="transmembrane region" description="Helical" evidence="2">
    <location>
        <begin position="254"/>
        <end position="285"/>
    </location>
</feature>
<evidence type="ECO:0000313" key="3">
    <source>
        <dbReference type="EMBL" id="MEQ2454319.1"/>
    </source>
</evidence>
<keyword evidence="2" id="KW-0812">Transmembrane</keyword>
<feature type="transmembrane region" description="Helical" evidence="2">
    <location>
        <begin position="12"/>
        <end position="33"/>
    </location>
</feature>
<sequence>MQEQKGAKIGAFVFFCFGVMMLALGVWGITNLYDQGGILTWGIVLGFGLIFALTGIVLFINSMESVSNRVKQLLGCILGTLVFMSFGFVGLLAKGLGIMRLFLLFFGGIGVLLLIQGIRNFIKGDSDDVVQTSGYNSQYGEYNSESGYNSQSGYNGPYGVYGSQPADIIIENSEKTSPWATDTGQDSQWQQGTPGTPFSGDAGKKVYTSQVNDDAAGYGSGLSPEFDQMMNGMDMDPAQREKARKIGSAVRKGANIYAGVICIVVGAGFILVNSISVFSLIIMLVRTASLTFVMGSLFPTVMSAALLIVGVFMIVRGVKILQGKINK</sequence>
<keyword evidence="2" id="KW-1133">Transmembrane helix</keyword>
<organism evidence="3 4">
    <name type="scientific">Coprococcus ammoniilyticus</name>
    <dbReference type="NCBI Taxonomy" id="2981785"/>
    <lineage>
        <taxon>Bacteria</taxon>
        <taxon>Bacillati</taxon>
        <taxon>Bacillota</taxon>
        <taxon>Clostridia</taxon>
        <taxon>Lachnospirales</taxon>
        <taxon>Lachnospiraceae</taxon>
        <taxon>Coprococcus</taxon>
    </lineage>
</organism>
<comment type="caution">
    <text evidence="3">The sequence shown here is derived from an EMBL/GenBank/DDBJ whole genome shotgun (WGS) entry which is preliminary data.</text>
</comment>
<evidence type="ECO:0000256" key="1">
    <source>
        <dbReference type="SAM" id="MobiDB-lite"/>
    </source>
</evidence>
<feature type="transmembrane region" description="Helical" evidence="2">
    <location>
        <begin position="98"/>
        <end position="115"/>
    </location>
</feature>